<dbReference type="InterPro" id="IPR000257">
    <property type="entry name" value="Uroporphyrinogen_deCOase"/>
</dbReference>
<feature type="domain" description="Uroporphyrinogen decarboxylase (URO-D)" evidence="1">
    <location>
        <begin position="58"/>
        <end position="107"/>
    </location>
</feature>
<dbReference type="GO" id="GO:0004853">
    <property type="term" value="F:uroporphyrinogen decarboxylase activity"/>
    <property type="evidence" value="ECO:0007669"/>
    <property type="project" value="InterPro"/>
</dbReference>
<keyword evidence="3" id="KW-1185">Reference proteome</keyword>
<evidence type="ECO:0000313" key="3">
    <source>
        <dbReference type="Proteomes" id="UP000078200"/>
    </source>
</evidence>
<dbReference type="EnsemblMetazoa" id="GAUT050509-RA">
    <property type="protein sequence ID" value="GAUT050509-PA"/>
    <property type="gene ID" value="GAUT050509"/>
</dbReference>
<dbReference type="Proteomes" id="UP000078200">
    <property type="component" value="Unassembled WGS sequence"/>
</dbReference>
<evidence type="ECO:0000313" key="2">
    <source>
        <dbReference type="EnsemblMetazoa" id="GAUT050509-PA"/>
    </source>
</evidence>
<dbReference type="AlphaFoldDB" id="A0A1A9VX53"/>
<accession>A0A1A9VX53</accession>
<dbReference type="Gene3D" id="3.20.20.210">
    <property type="match status" value="1"/>
</dbReference>
<name>A0A1A9VX53_GLOAU</name>
<dbReference type="SUPFAM" id="SSF51726">
    <property type="entry name" value="UROD/MetE-like"/>
    <property type="match status" value="1"/>
</dbReference>
<dbReference type="InterPro" id="IPR038071">
    <property type="entry name" value="UROD/MetE-like_sf"/>
</dbReference>
<reference evidence="2" key="1">
    <citation type="submission" date="2020-05" db="UniProtKB">
        <authorList>
            <consortium name="EnsemblMetazoa"/>
        </authorList>
    </citation>
    <scope>IDENTIFICATION</scope>
    <source>
        <strain evidence="2">TTRI</strain>
    </source>
</reference>
<protein>
    <recommendedName>
        <fullName evidence="1">Uroporphyrinogen decarboxylase (URO-D) domain-containing protein</fullName>
    </recommendedName>
</protein>
<dbReference type="VEuPathDB" id="VectorBase:GAUT050509"/>
<proteinExistence type="predicted"/>
<organism evidence="2 3">
    <name type="scientific">Glossina austeni</name>
    <name type="common">Savannah tsetse fly</name>
    <dbReference type="NCBI Taxonomy" id="7395"/>
    <lineage>
        <taxon>Eukaryota</taxon>
        <taxon>Metazoa</taxon>
        <taxon>Ecdysozoa</taxon>
        <taxon>Arthropoda</taxon>
        <taxon>Hexapoda</taxon>
        <taxon>Insecta</taxon>
        <taxon>Pterygota</taxon>
        <taxon>Neoptera</taxon>
        <taxon>Endopterygota</taxon>
        <taxon>Diptera</taxon>
        <taxon>Brachycera</taxon>
        <taxon>Muscomorpha</taxon>
        <taxon>Hippoboscoidea</taxon>
        <taxon>Glossinidae</taxon>
        <taxon>Glossina</taxon>
    </lineage>
</organism>
<evidence type="ECO:0000259" key="1">
    <source>
        <dbReference type="Pfam" id="PF01208"/>
    </source>
</evidence>
<dbReference type="GO" id="GO:0006779">
    <property type="term" value="P:porphyrin-containing compound biosynthetic process"/>
    <property type="evidence" value="ECO:0007669"/>
    <property type="project" value="InterPro"/>
</dbReference>
<sequence>MSKTKSWLLCYPKDREELLTMLTSVIVNYLEIEGDFLKWYEPQTFIRRHSPSINTAAYSLTKQSTLGYDVISLDGTVDPVKARELVSPNITLQGNFDTRDMYKTPKSLL</sequence>
<dbReference type="Pfam" id="PF01208">
    <property type="entry name" value="URO-D"/>
    <property type="match status" value="1"/>
</dbReference>
<dbReference type="STRING" id="7395.A0A1A9VX53"/>